<protein>
    <recommendedName>
        <fullName evidence="5">Endoplasmic reticulum transmembrane protein</fullName>
    </recommendedName>
</protein>
<dbReference type="GO" id="GO:0006888">
    <property type="term" value="P:endoplasmic reticulum to Golgi vesicle-mediated transport"/>
    <property type="evidence" value="ECO:0007669"/>
    <property type="project" value="UniProtKB-UniRule"/>
</dbReference>
<dbReference type="PANTHER" id="PTHR12701:SF12">
    <property type="entry name" value="ENDOPLASMIC RETICULUM TRANSMEMBRANE PROTEIN"/>
    <property type="match status" value="1"/>
</dbReference>
<evidence type="ECO:0000259" key="7">
    <source>
        <dbReference type="Pfam" id="PF05529"/>
    </source>
</evidence>
<feature type="region of interest" description="Disordered" evidence="6">
    <location>
        <begin position="36"/>
        <end position="105"/>
    </location>
</feature>
<reference evidence="8" key="4">
    <citation type="submission" date="2019-03" db="UniProtKB">
        <authorList>
            <consortium name="EnsemblPlants"/>
        </authorList>
    </citation>
    <scope>IDENTIFICATION</scope>
</reference>
<dbReference type="GO" id="GO:0070973">
    <property type="term" value="P:protein localization to endoplasmic reticulum exit site"/>
    <property type="evidence" value="ECO:0007669"/>
    <property type="project" value="UniProtKB-UniRule"/>
</dbReference>
<dbReference type="STRING" id="200361.A0A453PIF2"/>
<feature type="compositionally biased region" description="Pro residues" evidence="6">
    <location>
        <begin position="54"/>
        <end position="68"/>
    </location>
</feature>
<reference evidence="8" key="5">
    <citation type="journal article" date="2021" name="G3 (Bethesda)">
        <title>Aegilops tauschii genome assembly Aet v5.0 features greater sequence contiguity and improved annotation.</title>
        <authorList>
            <person name="Wang L."/>
            <person name="Zhu T."/>
            <person name="Rodriguez J.C."/>
            <person name="Deal K.R."/>
            <person name="Dubcovsky J."/>
            <person name="McGuire P.E."/>
            <person name="Lux T."/>
            <person name="Spannagl M."/>
            <person name="Mayer K.F.X."/>
            <person name="Baldrich P."/>
            <person name="Meyers B.C."/>
            <person name="Huo N."/>
            <person name="Gu Y.Q."/>
            <person name="Zhou H."/>
            <person name="Devos K.M."/>
            <person name="Bennetzen J.L."/>
            <person name="Unver T."/>
            <person name="Budak H."/>
            <person name="Gulick P.J."/>
            <person name="Galiba G."/>
            <person name="Kalapos B."/>
            <person name="Nelson D.R."/>
            <person name="Li P."/>
            <person name="You F.M."/>
            <person name="Luo M.C."/>
            <person name="Dvorak J."/>
        </authorList>
    </citation>
    <scope>NUCLEOTIDE SEQUENCE [LARGE SCALE GENOMIC DNA]</scope>
    <source>
        <strain evidence="8">cv. AL8/78</strain>
    </source>
</reference>
<comment type="similarity">
    <text evidence="5">Belongs to the BCAP29/BCAP31 family.</text>
</comment>
<dbReference type="Pfam" id="PF05529">
    <property type="entry name" value="Bap31"/>
    <property type="match status" value="1"/>
</dbReference>
<reference evidence="8" key="3">
    <citation type="journal article" date="2017" name="Nature">
        <title>Genome sequence of the progenitor of the wheat D genome Aegilops tauschii.</title>
        <authorList>
            <person name="Luo M.C."/>
            <person name="Gu Y.Q."/>
            <person name="Puiu D."/>
            <person name="Wang H."/>
            <person name="Twardziok S.O."/>
            <person name="Deal K.R."/>
            <person name="Huo N."/>
            <person name="Zhu T."/>
            <person name="Wang L."/>
            <person name="Wang Y."/>
            <person name="McGuire P.E."/>
            <person name="Liu S."/>
            <person name="Long H."/>
            <person name="Ramasamy R.K."/>
            <person name="Rodriguez J.C."/>
            <person name="Van S.L."/>
            <person name="Yuan L."/>
            <person name="Wang Z."/>
            <person name="Xia Z."/>
            <person name="Xiao L."/>
            <person name="Anderson O.D."/>
            <person name="Ouyang S."/>
            <person name="Liang Y."/>
            <person name="Zimin A.V."/>
            <person name="Pertea G."/>
            <person name="Qi P."/>
            <person name="Bennetzen J.L."/>
            <person name="Dai X."/>
            <person name="Dawson M.W."/>
            <person name="Muller H.G."/>
            <person name="Kugler K."/>
            <person name="Rivarola-Duarte L."/>
            <person name="Spannagl M."/>
            <person name="Mayer K.F.X."/>
            <person name="Lu F.H."/>
            <person name="Bevan M.W."/>
            <person name="Leroy P."/>
            <person name="Li P."/>
            <person name="You F.M."/>
            <person name="Sun Q."/>
            <person name="Liu Z."/>
            <person name="Lyons E."/>
            <person name="Wicker T."/>
            <person name="Salzberg S.L."/>
            <person name="Devos K.M."/>
            <person name="Dvorak J."/>
        </authorList>
    </citation>
    <scope>NUCLEOTIDE SEQUENCE [LARGE SCALE GENOMIC DNA]</scope>
    <source>
        <strain evidence="8">cv. AL8/78</strain>
    </source>
</reference>
<accession>A0A453PIF2</accession>
<keyword evidence="5" id="KW-0813">Transport</keyword>
<dbReference type="AlphaFoldDB" id="A0A453PIF2"/>
<organism evidence="8 9">
    <name type="scientific">Aegilops tauschii subsp. strangulata</name>
    <name type="common">Goatgrass</name>
    <dbReference type="NCBI Taxonomy" id="200361"/>
    <lineage>
        <taxon>Eukaryota</taxon>
        <taxon>Viridiplantae</taxon>
        <taxon>Streptophyta</taxon>
        <taxon>Embryophyta</taxon>
        <taxon>Tracheophyta</taxon>
        <taxon>Spermatophyta</taxon>
        <taxon>Magnoliopsida</taxon>
        <taxon>Liliopsida</taxon>
        <taxon>Poales</taxon>
        <taxon>Poaceae</taxon>
        <taxon>BOP clade</taxon>
        <taxon>Pooideae</taxon>
        <taxon>Triticodae</taxon>
        <taxon>Triticeae</taxon>
        <taxon>Triticinae</taxon>
        <taxon>Aegilops</taxon>
    </lineage>
</organism>
<name>A0A453PIF2_AEGTS</name>
<feature type="transmembrane region" description="Helical" evidence="5">
    <location>
        <begin position="205"/>
        <end position="226"/>
    </location>
</feature>
<evidence type="ECO:0000256" key="1">
    <source>
        <dbReference type="ARBA" id="ARBA00004141"/>
    </source>
</evidence>
<evidence type="ECO:0000256" key="3">
    <source>
        <dbReference type="ARBA" id="ARBA00022989"/>
    </source>
</evidence>
<feature type="transmembrane region" description="Helical" evidence="5">
    <location>
        <begin position="113"/>
        <end position="135"/>
    </location>
</feature>
<keyword evidence="5" id="KW-0931">ER-Golgi transport</keyword>
<feature type="domain" description="BAP29/BAP31 transmembrane" evidence="7">
    <location>
        <begin position="112"/>
        <end position="237"/>
    </location>
</feature>
<feature type="transmembrane region" description="Helical" evidence="5">
    <location>
        <begin position="155"/>
        <end position="172"/>
    </location>
</feature>
<keyword evidence="4 5" id="KW-0472">Membrane</keyword>
<evidence type="ECO:0000256" key="6">
    <source>
        <dbReference type="SAM" id="MobiDB-lite"/>
    </source>
</evidence>
<evidence type="ECO:0000256" key="2">
    <source>
        <dbReference type="ARBA" id="ARBA00022692"/>
    </source>
</evidence>
<proteinExistence type="inferred from homology"/>
<evidence type="ECO:0000256" key="5">
    <source>
        <dbReference type="RuleBase" id="RU367026"/>
    </source>
</evidence>
<dbReference type="PANTHER" id="PTHR12701">
    <property type="entry name" value="BCR-ASSOCIATED PROTEIN, BAP"/>
    <property type="match status" value="1"/>
</dbReference>
<dbReference type="InterPro" id="IPR040463">
    <property type="entry name" value="BAP29/BAP31_N"/>
</dbReference>
<keyword evidence="5" id="KW-0256">Endoplasmic reticulum</keyword>
<comment type="subcellular location">
    <subcellularLocation>
        <location evidence="5">Endoplasmic reticulum membrane</location>
        <topology evidence="5">Multi-pass membrane protein</topology>
    </subcellularLocation>
    <subcellularLocation>
        <location evidence="1">Membrane</location>
        <topology evidence="1">Multi-pass membrane protein</topology>
    </subcellularLocation>
</comment>
<dbReference type="Proteomes" id="UP000015105">
    <property type="component" value="Chromosome 6D"/>
</dbReference>
<dbReference type="GO" id="GO:0005789">
    <property type="term" value="C:endoplasmic reticulum membrane"/>
    <property type="evidence" value="ECO:0007669"/>
    <property type="project" value="UniProtKB-SubCell"/>
</dbReference>
<keyword evidence="3 5" id="KW-1133">Transmembrane helix</keyword>
<keyword evidence="9" id="KW-1185">Reference proteome</keyword>
<evidence type="ECO:0000313" key="9">
    <source>
        <dbReference type="Proteomes" id="UP000015105"/>
    </source>
</evidence>
<comment type="function">
    <text evidence="5">May play a role in anterograde transport of membrane proteins from the endoplasmic reticulum to the Golgi.</text>
</comment>
<dbReference type="InterPro" id="IPR008417">
    <property type="entry name" value="BAP29/BAP31"/>
</dbReference>
<keyword evidence="5" id="KW-0653">Protein transport</keyword>
<sequence>RHEGSRLRPPRTDSAIEPLERVVRLNLARLPAPRLQEPLQPNLLLASPRHRPIPPKSPPRSIPSPLPLLKPKSPGAHARTHPRVFPIPNLPNPISQAKRSPANRKARDPAAMALEWVVLGYAAGAEAIMLLLLTLPGLDALRRGMISVVRSALKPMMSVVPFCLFLLMDIYWKYEMRPTCDDEHACTPSEHLRHQKSIMKSQRNALLIAAALLLYWILFSVTSLVVKLDHLQQRVDKLKKRDD</sequence>
<keyword evidence="2 5" id="KW-0812">Transmembrane</keyword>
<evidence type="ECO:0000256" key="4">
    <source>
        <dbReference type="ARBA" id="ARBA00023136"/>
    </source>
</evidence>
<evidence type="ECO:0000313" key="8">
    <source>
        <dbReference type="EnsemblPlants" id="AET6Gv20742900.1"/>
    </source>
</evidence>
<dbReference type="Gramene" id="AET6Gv20742900.1">
    <property type="protein sequence ID" value="AET6Gv20742900.1"/>
    <property type="gene ID" value="AET6Gv20742900"/>
</dbReference>
<reference evidence="9" key="1">
    <citation type="journal article" date="2014" name="Science">
        <title>Ancient hybridizations among the ancestral genomes of bread wheat.</title>
        <authorList>
            <consortium name="International Wheat Genome Sequencing Consortium,"/>
            <person name="Marcussen T."/>
            <person name="Sandve S.R."/>
            <person name="Heier L."/>
            <person name="Spannagl M."/>
            <person name="Pfeifer M."/>
            <person name="Jakobsen K.S."/>
            <person name="Wulff B.B."/>
            <person name="Steuernagel B."/>
            <person name="Mayer K.F."/>
            <person name="Olsen O.A."/>
        </authorList>
    </citation>
    <scope>NUCLEOTIDE SEQUENCE [LARGE SCALE GENOMIC DNA]</scope>
    <source>
        <strain evidence="9">cv. AL8/78</strain>
    </source>
</reference>
<reference evidence="9" key="2">
    <citation type="journal article" date="2017" name="Nat. Plants">
        <title>The Aegilops tauschii genome reveals multiple impacts of transposons.</title>
        <authorList>
            <person name="Zhao G."/>
            <person name="Zou C."/>
            <person name="Li K."/>
            <person name="Wang K."/>
            <person name="Li T."/>
            <person name="Gao L."/>
            <person name="Zhang X."/>
            <person name="Wang H."/>
            <person name="Yang Z."/>
            <person name="Liu X."/>
            <person name="Jiang W."/>
            <person name="Mao L."/>
            <person name="Kong X."/>
            <person name="Jiao Y."/>
            <person name="Jia J."/>
        </authorList>
    </citation>
    <scope>NUCLEOTIDE SEQUENCE [LARGE SCALE GENOMIC DNA]</scope>
    <source>
        <strain evidence="9">cv. AL8/78</strain>
    </source>
</reference>
<dbReference type="EnsemblPlants" id="AET6Gv20742900.1">
    <property type="protein sequence ID" value="AET6Gv20742900.1"/>
    <property type="gene ID" value="AET6Gv20742900"/>
</dbReference>
<dbReference type="GO" id="GO:0006886">
    <property type="term" value="P:intracellular protein transport"/>
    <property type="evidence" value="ECO:0007669"/>
    <property type="project" value="UniProtKB-UniRule"/>
</dbReference>